<dbReference type="InterPro" id="IPR024388">
    <property type="entry name" value="Ribosomal_mL58"/>
</dbReference>
<keyword evidence="2" id="KW-0687">Ribonucleoprotein</keyword>
<dbReference type="STRING" id="78915.A0A4P9XPY1"/>
<organism evidence="2 3">
    <name type="scientific">Thamnocephalis sphaerospora</name>
    <dbReference type="NCBI Taxonomy" id="78915"/>
    <lineage>
        <taxon>Eukaryota</taxon>
        <taxon>Fungi</taxon>
        <taxon>Fungi incertae sedis</taxon>
        <taxon>Zoopagomycota</taxon>
        <taxon>Zoopagomycotina</taxon>
        <taxon>Zoopagomycetes</taxon>
        <taxon>Zoopagales</taxon>
        <taxon>Sigmoideomycetaceae</taxon>
        <taxon>Thamnocephalis</taxon>
    </lineage>
</organism>
<keyword evidence="3" id="KW-1185">Reference proteome</keyword>
<evidence type="ECO:0000313" key="2">
    <source>
        <dbReference type="EMBL" id="RKP07952.1"/>
    </source>
</evidence>
<dbReference type="GO" id="GO:0005762">
    <property type="term" value="C:mitochondrial large ribosomal subunit"/>
    <property type="evidence" value="ECO:0007669"/>
    <property type="project" value="TreeGrafter"/>
</dbReference>
<gene>
    <name evidence="2" type="ORF">THASP1DRAFT_30229</name>
</gene>
<feature type="region of interest" description="Disordered" evidence="1">
    <location>
        <begin position="53"/>
        <end position="72"/>
    </location>
</feature>
<dbReference type="PANTHER" id="PTHR28266">
    <property type="entry name" value="54S RIBOSOMAL PROTEIN L20, MITOCHONDRIAL"/>
    <property type="match status" value="1"/>
</dbReference>
<keyword evidence="2" id="KW-0689">Ribosomal protein</keyword>
<dbReference type="GO" id="GO:0003735">
    <property type="term" value="F:structural constituent of ribosome"/>
    <property type="evidence" value="ECO:0007669"/>
    <property type="project" value="TreeGrafter"/>
</dbReference>
<protein>
    <submittedName>
        <fullName evidence="2">Mitochondrial ribosomal protein subunit L20-domain-containing protein</fullName>
    </submittedName>
</protein>
<name>A0A4P9XPY1_9FUNG</name>
<sequence length="158" mass="17920">MNLLSGAVRVLARPAAFQQRAHASSLTRGKTAAALASSVYRRSLADGSLFVSRVPEKPTTPKPNQLPPPLKPTVEKKYHLTEADQAEMRRLREEDPAHWTQKRLAEKFGCSRMFVALVAPCPTGRRAALESDLELVREKHGYKRRLIGLNRQRRRQLW</sequence>
<proteinExistence type="predicted"/>
<dbReference type="PANTHER" id="PTHR28266:SF1">
    <property type="entry name" value="LARGE RIBOSOMAL SUBUNIT PROTEIN ML58"/>
    <property type="match status" value="1"/>
</dbReference>
<dbReference type="OrthoDB" id="6021263at2759"/>
<dbReference type="Proteomes" id="UP000271241">
    <property type="component" value="Unassembled WGS sequence"/>
</dbReference>
<dbReference type="AlphaFoldDB" id="A0A4P9XPY1"/>
<dbReference type="EMBL" id="KZ992654">
    <property type="protein sequence ID" value="RKP07952.1"/>
    <property type="molecule type" value="Genomic_DNA"/>
</dbReference>
<feature type="compositionally biased region" description="Pro residues" evidence="1">
    <location>
        <begin position="58"/>
        <end position="71"/>
    </location>
</feature>
<evidence type="ECO:0000313" key="3">
    <source>
        <dbReference type="Proteomes" id="UP000271241"/>
    </source>
</evidence>
<dbReference type="Pfam" id="PF12824">
    <property type="entry name" value="MRP-L20"/>
    <property type="match status" value="1"/>
</dbReference>
<evidence type="ECO:0000256" key="1">
    <source>
        <dbReference type="SAM" id="MobiDB-lite"/>
    </source>
</evidence>
<reference evidence="3" key="1">
    <citation type="journal article" date="2018" name="Nat. Microbiol.">
        <title>Leveraging single-cell genomics to expand the fungal tree of life.</title>
        <authorList>
            <person name="Ahrendt S.R."/>
            <person name="Quandt C.A."/>
            <person name="Ciobanu D."/>
            <person name="Clum A."/>
            <person name="Salamov A."/>
            <person name="Andreopoulos B."/>
            <person name="Cheng J.F."/>
            <person name="Woyke T."/>
            <person name="Pelin A."/>
            <person name="Henrissat B."/>
            <person name="Reynolds N.K."/>
            <person name="Benny G.L."/>
            <person name="Smith M.E."/>
            <person name="James T.Y."/>
            <person name="Grigoriev I.V."/>
        </authorList>
    </citation>
    <scope>NUCLEOTIDE SEQUENCE [LARGE SCALE GENOMIC DNA]</scope>
    <source>
        <strain evidence="3">RSA 1356</strain>
    </source>
</reference>
<accession>A0A4P9XPY1</accession>